<protein>
    <submittedName>
        <fullName evidence="2">Uncharacterized protein</fullName>
    </submittedName>
</protein>
<reference evidence="2" key="1">
    <citation type="journal article" date="2009" name="PLoS Genet.">
        <title>Sequencing, mapping, and analysis of 27,455 maize full-length cDNAs.</title>
        <authorList>
            <person name="Soderlund C."/>
            <person name="Descour A."/>
            <person name="Kudrna D."/>
            <person name="Bomhoff M."/>
            <person name="Boyd L."/>
            <person name="Currie J."/>
            <person name="Angelova A."/>
            <person name="Collura K."/>
            <person name="Wissotski M."/>
            <person name="Ashley E."/>
            <person name="Morrow D."/>
            <person name="Fernandes J."/>
            <person name="Walbot V."/>
            <person name="Yu Y."/>
        </authorList>
    </citation>
    <scope>NUCLEOTIDE SEQUENCE</scope>
    <source>
        <strain evidence="2">B73</strain>
    </source>
</reference>
<organism evidence="2">
    <name type="scientific">Zea mays</name>
    <name type="common">Maize</name>
    <dbReference type="NCBI Taxonomy" id="4577"/>
    <lineage>
        <taxon>Eukaryota</taxon>
        <taxon>Viridiplantae</taxon>
        <taxon>Streptophyta</taxon>
        <taxon>Embryophyta</taxon>
        <taxon>Tracheophyta</taxon>
        <taxon>Spermatophyta</taxon>
        <taxon>Magnoliopsida</taxon>
        <taxon>Liliopsida</taxon>
        <taxon>Poales</taxon>
        <taxon>Poaceae</taxon>
        <taxon>PACMAD clade</taxon>
        <taxon>Panicoideae</taxon>
        <taxon>Andropogonodae</taxon>
        <taxon>Andropogoneae</taxon>
        <taxon>Tripsacinae</taxon>
        <taxon>Zea</taxon>
    </lineage>
</organism>
<evidence type="ECO:0000313" key="2">
    <source>
        <dbReference type="EMBL" id="ACR36551.1"/>
    </source>
</evidence>
<reference evidence="2" key="2">
    <citation type="submission" date="2012-06" db="EMBL/GenBank/DDBJ databases">
        <authorList>
            <person name="Yu Y."/>
            <person name="Currie J."/>
            <person name="Lomeli R."/>
            <person name="Angelova A."/>
            <person name="Collura K."/>
            <person name="Wissotski M."/>
            <person name="Campos D."/>
            <person name="Kudrna D."/>
            <person name="Golser W."/>
            <person name="Ashely E."/>
            <person name="Descour A."/>
            <person name="Fernandes J."/>
            <person name="Soderlund C."/>
            <person name="Walbot V."/>
        </authorList>
    </citation>
    <scope>NUCLEOTIDE SEQUENCE</scope>
    <source>
        <strain evidence="2">B73</strain>
    </source>
</reference>
<feature type="region of interest" description="Disordered" evidence="1">
    <location>
        <begin position="1"/>
        <end position="25"/>
    </location>
</feature>
<dbReference type="AlphaFoldDB" id="C4J5V1"/>
<proteinExistence type="evidence at transcript level"/>
<dbReference type="EMBL" id="BT086198">
    <property type="protein sequence ID" value="ACR36551.1"/>
    <property type="molecule type" value="mRNA"/>
</dbReference>
<evidence type="ECO:0000256" key="1">
    <source>
        <dbReference type="SAM" id="MobiDB-lite"/>
    </source>
</evidence>
<accession>C4J5V1</accession>
<feature type="compositionally biased region" description="Basic residues" evidence="1">
    <location>
        <begin position="9"/>
        <end position="25"/>
    </location>
</feature>
<name>C4J5V1_MAIZE</name>
<sequence>MPHTDPARRTRAPQRKRTPLGRRRG</sequence>